<evidence type="ECO:0000313" key="3">
    <source>
        <dbReference type="Proteomes" id="UP000076574"/>
    </source>
</evidence>
<dbReference type="AlphaFoldDB" id="A0A164AR42"/>
<gene>
    <name evidence="1" type="ORF">A4A58_01455</name>
    <name evidence="2" type="ORF">HB776_20530</name>
</gene>
<dbReference type="STRING" id="943830.A4A58_01455"/>
<name>A0A164AR42_9BRAD</name>
<evidence type="ECO:0000313" key="2">
    <source>
        <dbReference type="EMBL" id="QND73328.1"/>
    </source>
</evidence>
<reference evidence="4" key="2">
    <citation type="journal article" date="2020" name="Mol. Plant Microbe">
        <title>Rhizobial microsymbionts of the narrowly endemic Oxytropis species growing in Kamchatka are characterized by significant genetic diversity and possess a set of genes that are associated with T3SS and T6SS secretion systems and can affect the development of symbiosis.</title>
        <authorList>
            <person name="Safronova V."/>
            <person name="Guro P."/>
            <person name="Sazanova A."/>
            <person name="Kuznetsova I."/>
            <person name="Belimov A."/>
            <person name="Yakubov V."/>
            <person name="Chirak E."/>
            <person name="Afonin A."/>
            <person name="Gogolev Y."/>
            <person name="Andronov E."/>
            <person name="Tikhonovich I."/>
        </authorList>
    </citation>
    <scope>NUCLEOTIDE SEQUENCE [LARGE SCALE GENOMIC DNA]</scope>
    <source>
        <strain evidence="4">581</strain>
    </source>
</reference>
<evidence type="ECO:0000313" key="1">
    <source>
        <dbReference type="EMBL" id="KZD25166.1"/>
    </source>
</evidence>
<accession>A0A164AR42</accession>
<dbReference type="Proteomes" id="UP000515291">
    <property type="component" value="Chromosome"/>
</dbReference>
<proteinExistence type="predicted"/>
<reference evidence="2" key="3">
    <citation type="journal article" date="2020" name="Mol. Plant Microbe Interact.">
        <title>Complete genome sequences of four natural Pseudomonas isolates that catabolize a wide range of aromatic compounds relevant to lignin valorization.</title>
        <authorList>
            <person name="Hatmaker E.A."/>
            <person name="Presle G."/>
            <person name="Cannon O."/>
            <person name="Guss A.M."/>
            <person name="Elkins J.G."/>
        </authorList>
    </citation>
    <scope>NUCLEOTIDE SEQUENCE</scope>
    <source>
        <strain evidence="2">581</strain>
    </source>
</reference>
<dbReference type="EMBL" id="CP050292">
    <property type="protein sequence ID" value="QND73328.1"/>
    <property type="molecule type" value="Genomic_DNA"/>
</dbReference>
<evidence type="ECO:0000313" key="4">
    <source>
        <dbReference type="Proteomes" id="UP000515291"/>
    </source>
</evidence>
<dbReference type="EMBL" id="LVYV01000001">
    <property type="protein sequence ID" value="KZD25166.1"/>
    <property type="molecule type" value="Genomic_DNA"/>
</dbReference>
<keyword evidence="3" id="KW-1185">Reference proteome</keyword>
<protein>
    <submittedName>
        <fullName evidence="1">Uncharacterized protein</fullName>
    </submittedName>
</protein>
<dbReference type="Proteomes" id="UP000076574">
    <property type="component" value="Unassembled WGS sequence"/>
</dbReference>
<sequence>MSNPKEVPALPLKGYSLLDFQPDPTVVGISFDTEAGVFMFVATKEILDMLGQAFIHKAASMPSREQS</sequence>
<dbReference type="KEGG" id="trb:HB776_20530"/>
<dbReference type="OrthoDB" id="8265602at2"/>
<dbReference type="RefSeq" id="WP_068729147.1">
    <property type="nucleotide sequence ID" value="NZ_CP050292.1"/>
</dbReference>
<reference evidence="1 3" key="1">
    <citation type="submission" date="2016-03" db="EMBL/GenBank/DDBJ databases">
        <title>Microsymbionts genomes from the relict species Vavilovia formosa (Stev.) Fed.</title>
        <authorList>
            <person name="Kopat V."/>
            <person name="Chirak E."/>
            <person name="Kimeklis A."/>
            <person name="Andronov E."/>
        </authorList>
    </citation>
    <scope>NUCLEOTIDE SEQUENCE [LARGE SCALE GENOMIC DNA]</scope>
    <source>
        <strain evidence="1 3">Vaf07</strain>
    </source>
</reference>
<organism evidence="1 3">
    <name type="scientific">Tardiphaga robiniae</name>
    <dbReference type="NCBI Taxonomy" id="943830"/>
    <lineage>
        <taxon>Bacteria</taxon>
        <taxon>Pseudomonadati</taxon>
        <taxon>Pseudomonadota</taxon>
        <taxon>Alphaproteobacteria</taxon>
        <taxon>Hyphomicrobiales</taxon>
        <taxon>Nitrobacteraceae</taxon>
        <taxon>Tardiphaga</taxon>
    </lineage>
</organism>